<gene>
    <name evidence="8" type="ORF">E2I14_13295</name>
</gene>
<reference evidence="8 9" key="1">
    <citation type="submission" date="2019-03" db="EMBL/GenBank/DDBJ databases">
        <title>Sapientia aquatica gen. nov., sp. nov., isolated from a crater lake.</title>
        <authorList>
            <person name="Felfoldi T."/>
            <person name="Szabo A."/>
            <person name="Toth E."/>
            <person name="Schumann P."/>
            <person name="Keki Z."/>
            <person name="Marialigeti K."/>
            <person name="Mathe I."/>
        </authorList>
    </citation>
    <scope>NUCLEOTIDE SEQUENCE [LARGE SCALE GENOMIC DNA]</scope>
    <source>
        <strain evidence="8 9">SA-152</strain>
    </source>
</reference>
<feature type="transmembrane region" description="Helical" evidence="6">
    <location>
        <begin position="359"/>
        <end position="382"/>
    </location>
</feature>
<feature type="transmembrane region" description="Helical" evidence="6">
    <location>
        <begin position="98"/>
        <end position="121"/>
    </location>
</feature>
<evidence type="ECO:0000256" key="4">
    <source>
        <dbReference type="ARBA" id="ARBA00022989"/>
    </source>
</evidence>
<dbReference type="PANTHER" id="PTHR43702:SF11">
    <property type="entry name" value="L-FUCOSE-PROTON SYMPORTER"/>
    <property type="match status" value="1"/>
</dbReference>
<name>A0A4R5VYJ8_9BURK</name>
<keyword evidence="5 6" id="KW-0472">Membrane</keyword>
<dbReference type="GO" id="GO:0005886">
    <property type="term" value="C:plasma membrane"/>
    <property type="evidence" value="ECO:0007669"/>
    <property type="project" value="UniProtKB-SubCell"/>
</dbReference>
<dbReference type="GO" id="GO:0022857">
    <property type="term" value="F:transmembrane transporter activity"/>
    <property type="evidence" value="ECO:0007669"/>
    <property type="project" value="InterPro"/>
</dbReference>
<feature type="transmembrane region" description="Helical" evidence="6">
    <location>
        <begin position="283"/>
        <end position="303"/>
    </location>
</feature>
<feature type="domain" description="Major facilitator superfamily (MFS) profile" evidence="7">
    <location>
        <begin position="6"/>
        <end position="412"/>
    </location>
</feature>
<evidence type="ECO:0000313" key="8">
    <source>
        <dbReference type="EMBL" id="TDK64418.1"/>
    </source>
</evidence>
<dbReference type="PROSITE" id="PS50850">
    <property type="entry name" value="MFS"/>
    <property type="match status" value="1"/>
</dbReference>
<dbReference type="Proteomes" id="UP000294829">
    <property type="component" value="Unassembled WGS sequence"/>
</dbReference>
<evidence type="ECO:0000259" key="7">
    <source>
        <dbReference type="PROSITE" id="PS50850"/>
    </source>
</evidence>
<protein>
    <submittedName>
        <fullName evidence="8">MFS transporter</fullName>
    </submittedName>
</protein>
<feature type="transmembrane region" description="Helical" evidence="6">
    <location>
        <begin position="74"/>
        <end position="92"/>
    </location>
</feature>
<comment type="subcellular location">
    <subcellularLocation>
        <location evidence="1">Cell inner membrane</location>
        <topology evidence="1">Multi-pass membrane protein</topology>
    </subcellularLocation>
</comment>
<evidence type="ECO:0000256" key="5">
    <source>
        <dbReference type="ARBA" id="ARBA00023136"/>
    </source>
</evidence>
<evidence type="ECO:0000313" key="9">
    <source>
        <dbReference type="Proteomes" id="UP000294829"/>
    </source>
</evidence>
<keyword evidence="2" id="KW-1003">Cell membrane</keyword>
<evidence type="ECO:0000256" key="6">
    <source>
        <dbReference type="SAM" id="Phobius"/>
    </source>
</evidence>
<dbReference type="OrthoDB" id="6395826at2"/>
<sequence length="414" mass="45065">MKNSRITISVFLLYFLFAILLNSVGTVILQVIHSFNVDKTNASALEAFKDLSIAGASFMAAAFLPRFGYRKSMLMALAIMAVACIAMPFFPGFSTTKLFFMCCGISFALVKVSVYSTIGLITNDAKQHGQYMNMLEGFFMLGVLSGYWLFSQFIDSTHPESHAWLAVYSLLATACIALFLFLLGSPLDESLAHPVAGDNANDVTIHSVGFVLMLKLFAKPIVYVFLLAAFLSVLVEQGITSWLPTFNNEIMKLPLSLSVQVTSILAASTAIGRMGFGLLLKKINWYTLLAICLTCMGSLVLLTLPLTQGIDASEVTGWRNAPIAAFIFPLIGLFMAPIYPVINSLILSALPKYQHSSMTGLIVIFSALGGTTGSLITGFVFSHFSGQAAFYLTLIPLGVMLPTLWKLKHELSRC</sequence>
<feature type="transmembrane region" description="Helical" evidence="6">
    <location>
        <begin position="162"/>
        <end position="183"/>
    </location>
</feature>
<dbReference type="InterPro" id="IPR036259">
    <property type="entry name" value="MFS_trans_sf"/>
</dbReference>
<organism evidence="8 9">
    <name type="scientific">Sapientia aquatica</name>
    <dbReference type="NCBI Taxonomy" id="1549640"/>
    <lineage>
        <taxon>Bacteria</taxon>
        <taxon>Pseudomonadati</taxon>
        <taxon>Pseudomonadota</taxon>
        <taxon>Betaproteobacteria</taxon>
        <taxon>Burkholderiales</taxon>
        <taxon>Oxalobacteraceae</taxon>
        <taxon>Sapientia</taxon>
    </lineage>
</organism>
<dbReference type="SUPFAM" id="SSF103473">
    <property type="entry name" value="MFS general substrate transporter"/>
    <property type="match status" value="1"/>
</dbReference>
<dbReference type="PANTHER" id="PTHR43702">
    <property type="entry name" value="L-FUCOSE-PROTON SYMPORTER"/>
    <property type="match status" value="1"/>
</dbReference>
<feature type="transmembrane region" description="Helical" evidence="6">
    <location>
        <begin position="12"/>
        <end position="35"/>
    </location>
</feature>
<comment type="caution">
    <text evidence="8">The sequence shown here is derived from an EMBL/GenBank/DDBJ whole genome shotgun (WGS) entry which is preliminary data.</text>
</comment>
<keyword evidence="4 6" id="KW-1133">Transmembrane helix</keyword>
<keyword evidence="9" id="KW-1185">Reference proteome</keyword>
<evidence type="ECO:0000256" key="2">
    <source>
        <dbReference type="ARBA" id="ARBA00022475"/>
    </source>
</evidence>
<dbReference type="AlphaFoldDB" id="A0A4R5VYJ8"/>
<feature type="transmembrane region" description="Helical" evidence="6">
    <location>
        <begin position="323"/>
        <end position="347"/>
    </location>
</feature>
<proteinExistence type="predicted"/>
<evidence type="ECO:0000256" key="3">
    <source>
        <dbReference type="ARBA" id="ARBA00022692"/>
    </source>
</evidence>
<dbReference type="InterPro" id="IPR050375">
    <property type="entry name" value="MFS_TsgA-like"/>
</dbReference>
<dbReference type="InterPro" id="IPR020846">
    <property type="entry name" value="MFS_dom"/>
</dbReference>
<dbReference type="Gene3D" id="1.20.1250.20">
    <property type="entry name" value="MFS general substrate transporter like domains"/>
    <property type="match status" value="1"/>
</dbReference>
<evidence type="ECO:0000256" key="1">
    <source>
        <dbReference type="ARBA" id="ARBA00004429"/>
    </source>
</evidence>
<dbReference type="Pfam" id="PF07690">
    <property type="entry name" value="MFS_1"/>
    <property type="match status" value="1"/>
</dbReference>
<accession>A0A4R5VYJ8</accession>
<feature type="transmembrane region" description="Helical" evidence="6">
    <location>
        <begin position="133"/>
        <end position="150"/>
    </location>
</feature>
<dbReference type="EMBL" id="SMYL01000007">
    <property type="protein sequence ID" value="TDK64418.1"/>
    <property type="molecule type" value="Genomic_DNA"/>
</dbReference>
<keyword evidence="3 6" id="KW-0812">Transmembrane</keyword>
<feature type="transmembrane region" description="Helical" evidence="6">
    <location>
        <begin position="216"/>
        <end position="235"/>
    </location>
</feature>
<feature type="transmembrane region" description="Helical" evidence="6">
    <location>
        <begin position="388"/>
        <end position="405"/>
    </location>
</feature>
<dbReference type="RefSeq" id="WP_133329325.1">
    <property type="nucleotide sequence ID" value="NZ_SMYL01000007.1"/>
</dbReference>
<dbReference type="InterPro" id="IPR011701">
    <property type="entry name" value="MFS"/>
</dbReference>